<organism evidence="2 3">
    <name type="scientific">Desmophyllum pertusum</name>
    <dbReference type="NCBI Taxonomy" id="174260"/>
    <lineage>
        <taxon>Eukaryota</taxon>
        <taxon>Metazoa</taxon>
        <taxon>Cnidaria</taxon>
        <taxon>Anthozoa</taxon>
        <taxon>Hexacorallia</taxon>
        <taxon>Scleractinia</taxon>
        <taxon>Caryophylliina</taxon>
        <taxon>Caryophylliidae</taxon>
        <taxon>Desmophyllum</taxon>
    </lineage>
</organism>
<feature type="coiled-coil region" evidence="1">
    <location>
        <begin position="155"/>
        <end position="189"/>
    </location>
</feature>
<gene>
    <name evidence="2" type="ORF">OS493_036387</name>
</gene>
<dbReference type="Proteomes" id="UP001163046">
    <property type="component" value="Unassembled WGS sequence"/>
</dbReference>
<reference evidence="2" key="1">
    <citation type="submission" date="2023-01" db="EMBL/GenBank/DDBJ databases">
        <title>Genome assembly of the deep-sea coral Lophelia pertusa.</title>
        <authorList>
            <person name="Herrera S."/>
            <person name="Cordes E."/>
        </authorList>
    </citation>
    <scope>NUCLEOTIDE SEQUENCE</scope>
    <source>
        <strain evidence="2">USNM1676648</strain>
        <tissue evidence="2">Polyp</tissue>
    </source>
</reference>
<keyword evidence="1" id="KW-0175">Coiled coil</keyword>
<keyword evidence="3" id="KW-1185">Reference proteome</keyword>
<name>A0A9W9ZVK9_9CNID</name>
<dbReference type="EMBL" id="MU825456">
    <property type="protein sequence ID" value="KAJ7388671.1"/>
    <property type="molecule type" value="Genomic_DNA"/>
</dbReference>
<protein>
    <submittedName>
        <fullName evidence="2">Uncharacterized protein</fullName>
    </submittedName>
</protein>
<proteinExistence type="predicted"/>
<sequence>MGMKAKMEDQICKRDTQLDRVETLIAGMQGKWKALVRFREETNPKGGPIETIIETQGGQGISEIDTRIAKLAKQTNIAQRKCKASVDREHALHAQTDMARERRVRFETTARALQEQLAAIKERVCVLEQRKQSRNARKRQTELLQGKVQRALVRARKHEDLEAEMENRIIELEDQIEMYTQKKKRASSILAERDSHKSIESWTIALWLRRSSLVSGSSIPSLANANSRPVKDA</sequence>
<comment type="caution">
    <text evidence="2">The sequence shown here is derived from an EMBL/GenBank/DDBJ whole genome shotgun (WGS) entry which is preliminary data.</text>
</comment>
<accession>A0A9W9ZVK9</accession>
<evidence type="ECO:0000313" key="2">
    <source>
        <dbReference type="EMBL" id="KAJ7388671.1"/>
    </source>
</evidence>
<dbReference type="AlphaFoldDB" id="A0A9W9ZVK9"/>
<evidence type="ECO:0000313" key="3">
    <source>
        <dbReference type="Proteomes" id="UP001163046"/>
    </source>
</evidence>
<evidence type="ECO:0000256" key="1">
    <source>
        <dbReference type="SAM" id="Coils"/>
    </source>
</evidence>
<dbReference type="OrthoDB" id="5978480at2759"/>